<dbReference type="RefSeq" id="WP_344675437.1">
    <property type="nucleotide sequence ID" value="NZ_BAAAZI010000011.1"/>
</dbReference>
<sequence length="198" mass="22520">MAQDKKAVQFSGFTYAKDTDIAVPFVTVRNTTFNNETIAANHEGYFSFVVRMGDVIEFSSIGYETVRVTVPQLSEDKYTLRVELNPLVEELPVITLGRPLPWASIEEFNREFLAINISNDDVITAKRNLSPQSMALLAQILPRDAGEIQAYNSMQRHINMSNKAINQNFNNPLLNPFAWGALINQIKRGDYSRQRLKY</sequence>
<keyword evidence="2" id="KW-1185">Reference proteome</keyword>
<dbReference type="Proteomes" id="UP001500101">
    <property type="component" value="Unassembled WGS sequence"/>
</dbReference>
<reference evidence="2" key="1">
    <citation type="journal article" date="2019" name="Int. J. Syst. Evol. Microbiol.">
        <title>The Global Catalogue of Microorganisms (GCM) 10K type strain sequencing project: providing services to taxonomists for standard genome sequencing and annotation.</title>
        <authorList>
            <consortium name="The Broad Institute Genomics Platform"/>
            <consortium name="The Broad Institute Genome Sequencing Center for Infectious Disease"/>
            <person name="Wu L."/>
            <person name="Ma J."/>
        </authorList>
    </citation>
    <scope>NUCLEOTIDE SEQUENCE [LARGE SCALE GENOMIC DNA]</scope>
    <source>
        <strain evidence="2">JCM 16704</strain>
    </source>
</reference>
<evidence type="ECO:0000313" key="2">
    <source>
        <dbReference type="Proteomes" id="UP001500101"/>
    </source>
</evidence>
<gene>
    <name evidence="1" type="ORF">GCM10022216_28350</name>
</gene>
<evidence type="ECO:0008006" key="3">
    <source>
        <dbReference type="Google" id="ProtNLM"/>
    </source>
</evidence>
<protein>
    <recommendedName>
        <fullName evidence="3">Carboxypeptidase-like protein</fullName>
    </recommendedName>
</protein>
<evidence type="ECO:0000313" key="1">
    <source>
        <dbReference type="EMBL" id="GAA4144891.1"/>
    </source>
</evidence>
<comment type="caution">
    <text evidence="1">The sequence shown here is derived from an EMBL/GenBank/DDBJ whole genome shotgun (WGS) entry which is preliminary data.</text>
</comment>
<proteinExistence type="predicted"/>
<organism evidence="1 2">
    <name type="scientific">Sphingobacterium kyonggiense</name>
    <dbReference type="NCBI Taxonomy" id="714075"/>
    <lineage>
        <taxon>Bacteria</taxon>
        <taxon>Pseudomonadati</taxon>
        <taxon>Bacteroidota</taxon>
        <taxon>Sphingobacteriia</taxon>
        <taxon>Sphingobacteriales</taxon>
        <taxon>Sphingobacteriaceae</taxon>
        <taxon>Sphingobacterium</taxon>
    </lineage>
</organism>
<name>A0ABP7Z0J0_9SPHI</name>
<dbReference type="InterPro" id="IPR008969">
    <property type="entry name" value="CarboxyPept-like_regulatory"/>
</dbReference>
<dbReference type="EMBL" id="BAAAZI010000011">
    <property type="protein sequence ID" value="GAA4144891.1"/>
    <property type="molecule type" value="Genomic_DNA"/>
</dbReference>
<dbReference type="SUPFAM" id="SSF49464">
    <property type="entry name" value="Carboxypeptidase regulatory domain-like"/>
    <property type="match status" value="1"/>
</dbReference>
<accession>A0ABP7Z0J0</accession>